<dbReference type="InterPro" id="IPR004193">
    <property type="entry name" value="Glyco_hydro_13_N"/>
</dbReference>
<dbReference type="InterPro" id="IPR017853">
    <property type="entry name" value="GH"/>
</dbReference>
<dbReference type="InterPro" id="IPR013783">
    <property type="entry name" value="Ig-like_fold"/>
</dbReference>
<dbReference type="InterPro" id="IPR014756">
    <property type="entry name" value="Ig_E-set"/>
</dbReference>
<accession>A0A3B1CAP7</accession>
<dbReference type="Pfam" id="PF00128">
    <property type="entry name" value="Alpha-amylase"/>
    <property type="match status" value="1"/>
</dbReference>
<dbReference type="InterPro" id="IPR026444">
    <property type="entry name" value="Secre_tail"/>
</dbReference>
<dbReference type="Pfam" id="PF02922">
    <property type="entry name" value="CBM_48"/>
    <property type="match status" value="1"/>
</dbReference>
<gene>
    <name evidence="2" type="ORF">MNBD_IGNAVI01-1047</name>
</gene>
<dbReference type="Gene3D" id="3.20.20.80">
    <property type="entry name" value="Glycosidases"/>
    <property type="match status" value="1"/>
</dbReference>
<dbReference type="Pfam" id="PF18962">
    <property type="entry name" value="Por_Secre_tail"/>
    <property type="match status" value="1"/>
</dbReference>
<dbReference type="SUPFAM" id="SSF51445">
    <property type="entry name" value="(Trans)glycosidases"/>
    <property type="match status" value="1"/>
</dbReference>
<evidence type="ECO:0000313" key="2">
    <source>
        <dbReference type="EMBL" id="VAX27576.1"/>
    </source>
</evidence>
<dbReference type="InterPro" id="IPR006047">
    <property type="entry name" value="GH13_cat_dom"/>
</dbReference>
<dbReference type="PANTHER" id="PTHR10357:SF179">
    <property type="entry name" value="NEUTRAL AND BASIC AMINO ACID TRANSPORT PROTEIN RBAT"/>
    <property type="match status" value="1"/>
</dbReference>
<proteinExistence type="predicted"/>
<name>A0A3B1CAP7_9ZZZZ</name>
<dbReference type="Gene3D" id="2.60.40.4070">
    <property type="match status" value="1"/>
</dbReference>
<dbReference type="SMART" id="SM00642">
    <property type="entry name" value="Aamy"/>
    <property type="match status" value="1"/>
</dbReference>
<sequence>MVYIRKILVLCLFMITNIIGQTVPITLHYKPIIDEFTTLRLVGNFNGWDNNDATMVMTDADGDGVYEITIDLSKGVEYMYKFVFDADWSLAWNDPDNPEIKLTDNNNSVLNVKDPNITYLLPRGVNTDGETYIDTTVEGEPIRAIFAFTPDNPIDLTSLIVRVDGVAIDNPSQYYIEEKKEFFYQPSPSLGKGDHTIFVLISSALGTEIKTSAFKREPGLVVYRVPVDFYYDEYNTGSSIIQNVTSVSLVGDFNNWNESFDPMNDDNNDGLWETTTFIEKGNYEYKFKLNSTLWINDPDEPNFSDLNDNNIFSVVVDSIPSIKLITPNESTTFKTDPAEINFKALLRPGVTSQVEEASIVVKLNNVPVTAFYNPDSNYVTAAINLNGEGTHQINVEFSNINGLTASETYTYGIYTGDTGFYFADAINDELYSYPISVSQGSCDILSVLIDEVPTHDSLFFSINISDVSDRTRLGLLITNPVSTSAADPLELEIRTEDWQNEGVFVPIGRPGNSFENIAVENRFWESRDPASISDKFLAVNSDADVSNKFEFKISLAYLDSLLGSWTRERNFYLFSYLANEDKSGNGFEVTAAEGGSDRLEDPDTYDAVFFRSGFWQDRVFSNYIPAGDKMGPRLVSFNGFGRGKKSFSAGDISDSLATYGPAISFLTPSVTYWYSNVNVAGILSDSAITSVTFSFNGIESNVGVINAKFDVPVVLQEGENTIFVRAVDNKGFESTSKNLVLTYEKDHKPTVKISGNVVGRSVSLTAQAFSPDSLTFTYLWTDDENNPADILEGASGQSIQFDIPATEGEYYINVRAKDNQGKYAYARELIFAKNDSVYLARNNDHSAWIDSAIVYEIYPRSYSDLGNFEGIQNKIPEMQALGINTIWLMPIYTGPTTHGYEITNYYGFEEDYGNADDFRNLVSALHDAGIKVILDFVVNHTSVQHRFMQNVLEYAEYSPWADFYIWDGEPGRSNYEYYFDWGSLPNLNHQNKDVRDYFIKVALYWVEEYDIDGYRCDVAWGVEQRNSEFWQEWRAALKNIKPELFLEAEASSADAIFYQNRFDSANDWDLRNKLINVTNGTLSIDALDAELRKSYPDYARPFRFVENHDEVRVASSHDTQRSKLMHTILLTANGVPLIYSGGEVGELTNRGLIDWSDPDNIKPYFKTLVKIRDNYLSNPMIHRVVNSSPDKIYTYSSFSGDNVLLTYANFDNAQNNNVVISRTNFPSDGTSTYYLTNLFNGDVIEILPSTTDITLDTLQEYEAIVYYYGKEPVAVDVDEDDYLMIDDYQLNQNYPNPFNPVTKITYQIPKAGLVTIKVYDVLGRVVTTLVNSQMAKGRYSVSMDGSNLSSGIYFYSMKAGEYFNTKKLILLK</sequence>
<reference evidence="2" key="1">
    <citation type="submission" date="2018-06" db="EMBL/GenBank/DDBJ databases">
        <authorList>
            <person name="Zhirakovskaya E."/>
        </authorList>
    </citation>
    <scope>NUCLEOTIDE SEQUENCE</scope>
</reference>
<organism evidence="2">
    <name type="scientific">hydrothermal vent metagenome</name>
    <dbReference type="NCBI Taxonomy" id="652676"/>
    <lineage>
        <taxon>unclassified sequences</taxon>
        <taxon>metagenomes</taxon>
        <taxon>ecological metagenomes</taxon>
    </lineage>
</organism>
<dbReference type="Gene3D" id="2.60.40.10">
    <property type="entry name" value="Immunoglobulins"/>
    <property type="match status" value="3"/>
</dbReference>
<feature type="domain" description="Glycosyl hydrolase family 13 catalytic" evidence="1">
    <location>
        <begin position="856"/>
        <end position="1172"/>
    </location>
</feature>
<dbReference type="SUPFAM" id="SSF81296">
    <property type="entry name" value="E set domains"/>
    <property type="match status" value="2"/>
</dbReference>
<dbReference type="EMBL" id="UOGD01000388">
    <property type="protein sequence ID" value="VAX27576.1"/>
    <property type="molecule type" value="Genomic_DNA"/>
</dbReference>
<evidence type="ECO:0000259" key="1">
    <source>
        <dbReference type="SMART" id="SM00642"/>
    </source>
</evidence>
<dbReference type="PANTHER" id="PTHR10357">
    <property type="entry name" value="ALPHA-AMYLASE FAMILY MEMBER"/>
    <property type="match status" value="1"/>
</dbReference>
<protein>
    <recommendedName>
        <fullName evidence="1">Glycosyl hydrolase family 13 catalytic domain-containing protein</fullName>
    </recommendedName>
</protein>
<dbReference type="GO" id="GO:0009313">
    <property type="term" value="P:oligosaccharide catabolic process"/>
    <property type="evidence" value="ECO:0007669"/>
    <property type="project" value="TreeGrafter"/>
</dbReference>
<dbReference type="GO" id="GO:0004556">
    <property type="term" value="F:alpha-amylase activity"/>
    <property type="evidence" value="ECO:0007669"/>
    <property type="project" value="TreeGrafter"/>
</dbReference>
<dbReference type="NCBIfam" id="TIGR04183">
    <property type="entry name" value="Por_Secre_tail"/>
    <property type="match status" value="1"/>
</dbReference>